<organism evidence="2 3">
    <name type="scientific">Chrysochloris asiatica</name>
    <name type="common">Cape golden mole</name>
    <dbReference type="NCBI Taxonomy" id="185453"/>
    <lineage>
        <taxon>Eukaryota</taxon>
        <taxon>Metazoa</taxon>
        <taxon>Chordata</taxon>
        <taxon>Craniata</taxon>
        <taxon>Vertebrata</taxon>
        <taxon>Euteleostomi</taxon>
        <taxon>Mammalia</taxon>
        <taxon>Eutheria</taxon>
        <taxon>Afrotheria</taxon>
        <taxon>Chrysochloridae</taxon>
        <taxon>Chrysochlorinae</taxon>
        <taxon>Chrysochloris</taxon>
    </lineage>
</organism>
<feature type="compositionally biased region" description="Basic and acidic residues" evidence="1">
    <location>
        <begin position="61"/>
        <end position="85"/>
    </location>
</feature>
<feature type="compositionally biased region" description="Basic and acidic residues" evidence="1">
    <location>
        <begin position="25"/>
        <end position="43"/>
    </location>
</feature>
<sequence>MAHFARWKATQANRSMVTYDNARAPCERKKENWRREDLPEDQHSSLGQELQKGEGAQGVQDRNKETAEDKITEKDSPFSKSEPHKGSKGLKVLLLLGQEACQSWESETAGMFSNPLPCFLGTDWKLPIPLEPVYPPLISSSISATKAGGRSWDLSPRIAKTFRIHDVPVSCLPQQGPFRQYMDKTVEKRLASWKERRSRFGDVNVHKCYQFGQIFSPFQALATTAAAAYPPIDWPTFPKHEHVHSKVLSTVKSGTLKRRQQKPNKAMKHSYKVTEPTPMPYALC</sequence>
<feature type="region of interest" description="Disordered" evidence="1">
    <location>
        <begin position="1"/>
        <end position="86"/>
    </location>
</feature>
<evidence type="ECO:0000313" key="2">
    <source>
        <dbReference type="Proteomes" id="UP000504623"/>
    </source>
</evidence>
<gene>
    <name evidence="3" type="primary">LOC102835109</name>
</gene>
<dbReference type="OrthoDB" id="9838234at2759"/>
<keyword evidence="2" id="KW-1185">Reference proteome</keyword>
<evidence type="ECO:0000256" key="1">
    <source>
        <dbReference type="SAM" id="MobiDB-lite"/>
    </source>
</evidence>
<dbReference type="GeneID" id="102835109"/>
<reference evidence="3" key="1">
    <citation type="submission" date="2025-08" db="UniProtKB">
        <authorList>
            <consortium name="RefSeq"/>
        </authorList>
    </citation>
    <scope>IDENTIFICATION</scope>
    <source>
        <tissue evidence="3">Spleen</tissue>
    </source>
</reference>
<evidence type="ECO:0000313" key="3">
    <source>
        <dbReference type="RefSeq" id="XP_006833800.1"/>
    </source>
</evidence>
<dbReference type="AlphaFoldDB" id="A0A9B0T1E3"/>
<name>A0A9B0T1E3_CHRAS</name>
<protein>
    <submittedName>
        <fullName evidence="3">Uncharacterized protein LOC102835109</fullName>
    </submittedName>
</protein>
<accession>A0A9B0T1E3</accession>
<dbReference type="Proteomes" id="UP000504623">
    <property type="component" value="Unplaced"/>
</dbReference>
<dbReference type="RefSeq" id="XP_006833800.1">
    <property type="nucleotide sequence ID" value="XM_006833737.1"/>
</dbReference>
<proteinExistence type="predicted"/>